<dbReference type="EMBL" id="UGHF01000001">
    <property type="protein sequence ID" value="STO61133.1"/>
    <property type="molecule type" value="Genomic_DNA"/>
</dbReference>
<organism evidence="1 6">
    <name type="scientific">Canicola haemoglobinophilus</name>
    <dbReference type="NCBI Taxonomy" id="733"/>
    <lineage>
        <taxon>Bacteria</taxon>
        <taxon>Pseudomonadati</taxon>
        <taxon>Pseudomonadota</taxon>
        <taxon>Gammaproteobacteria</taxon>
        <taxon>Pasteurellales</taxon>
        <taxon>Pasteurellaceae</taxon>
        <taxon>Canicola</taxon>
    </lineage>
</organism>
<evidence type="ECO:0000313" key="4">
    <source>
        <dbReference type="EMBL" id="STO68023.1"/>
    </source>
</evidence>
<dbReference type="EMBL" id="UGHJ01000001">
    <property type="protein sequence ID" value="STO68023.1"/>
    <property type="molecule type" value="Genomic_DNA"/>
</dbReference>
<accession>A0A377HRF3</accession>
<protein>
    <submittedName>
        <fullName evidence="1">Uncharacterized protein</fullName>
    </submittedName>
</protein>
<dbReference type="EMBL" id="UGHF01000001">
    <property type="protein sequence ID" value="STO58797.1"/>
    <property type="molecule type" value="Genomic_DNA"/>
</dbReference>
<evidence type="ECO:0000313" key="1">
    <source>
        <dbReference type="EMBL" id="STO58797.1"/>
    </source>
</evidence>
<dbReference type="EMBL" id="UGHF01000001">
    <property type="protein sequence ID" value="STO61112.1"/>
    <property type="molecule type" value="Genomic_DNA"/>
</dbReference>
<evidence type="ECO:0000313" key="5">
    <source>
        <dbReference type="EMBL" id="STO91822.1"/>
    </source>
</evidence>
<sequence length="50" mass="6106">MRRKTFLKKSKVKLYRVSHNRALRIQRLKKRKAQQSARHALQFVIQEICN</sequence>
<dbReference type="RefSeq" id="WP_169832924.1">
    <property type="nucleotide sequence ID" value="NZ_MUXZ01000020.1"/>
</dbReference>
<dbReference type="Proteomes" id="UP000254496">
    <property type="component" value="Unassembled WGS sequence"/>
</dbReference>
<keyword evidence="6" id="KW-1185">Reference proteome</keyword>
<evidence type="ECO:0000313" key="2">
    <source>
        <dbReference type="EMBL" id="STO61112.1"/>
    </source>
</evidence>
<dbReference type="Proteomes" id="UP000254329">
    <property type="component" value="Unassembled WGS sequence"/>
</dbReference>
<evidence type="ECO:0000313" key="7">
    <source>
        <dbReference type="Proteomes" id="UP000254496"/>
    </source>
</evidence>
<evidence type="ECO:0000313" key="6">
    <source>
        <dbReference type="Proteomes" id="UP000254329"/>
    </source>
</evidence>
<proteinExistence type="predicted"/>
<gene>
    <name evidence="1" type="ORF">NCTC1659_00009</name>
    <name evidence="2" type="ORF">NCTC1659_02422</name>
    <name evidence="3" type="ORF">NCTC1659_02443</name>
    <name evidence="4" type="ORF">NCTC8540_00505</name>
    <name evidence="5" type="ORF">NCTC8540_02328</name>
</gene>
<dbReference type="AlphaFoldDB" id="A0A377HRF3"/>
<dbReference type="EMBL" id="UGHJ01000003">
    <property type="protein sequence ID" value="STO91822.1"/>
    <property type="molecule type" value="Genomic_DNA"/>
</dbReference>
<reference evidence="6 7" key="1">
    <citation type="submission" date="2018-06" db="EMBL/GenBank/DDBJ databases">
        <authorList>
            <consortium name="Pathogen Informatics"/>
            <person name="Doyle S."/>
        </authorList>
    </citation>
    <scope>NUCLEOTIDE SEQUENCE [LARGE SCALE GENOMIC DNA]</scope>
    <source>
        <strain evidence="1 6">NCTC1659</strain>
        <strain evidence="4 7">NCTC8540</strain>
    </source>
</reference>
<name>A0A377HRF3_9PAST</name>
<evidence type="ECO:0000313" key="3">
    <source>
        <dbReference type="EMBL" id="STO61133.1"/>
    </source>
</evidence>